<name>A0A5C1Q9A7_9SPIO</name>
<dbReference type="Gene3D" id="3.40.109.10">
    <property type="entry name" value="NADH Oxidase"/>
    <property type="match status" value="1"/>
</dbReference>
<organism evidence="4 5">
    <name type="scientific">Thiospirochaeta perfilievii</name>
    <dbReference type="NCBI Taxonomy" id="252967"/>
    <lineage>
        <taxon>Bacteria</taxon>
        <taxon>Pseudomonadati</taxon>
        <taxon>Spirochaetota</taxon>
        <taxon>Spirochaetia</taxon>
        <taxon>Spirochaetales</taxon>
        <taxon>Spirochaetaceae</taxon>
        <taxon>Thiospirochaeta</taxon>
    </lineage>
</organism>
<dbReference type="GO" id="GO:0016491">
    <property type="term" value="F:oxidoreductase activity"/>
    <property type="evidence" value="ECO:0007669"/>
    <property type="project" value="UniProtKB-KW"/>
</dbReference>
<dbReference type="InterPro" id="IPR029479">
    <property type="entry name" value="Nitroreductase"/>
</dbReference>
<feature type="domain" description="Nitroreductase" evidence="3">
    <location>
        <begin position="9"/>
        <end position="167"/>
    </location>
</feature>
<evidence type="ECO:0000259" key="3">
    <source>
        <dbReference type="Pfam" id="PF00881"/>
    </source>
</evidence>
<dbReference type="OrthoDB" id="9812105at2"/>
<reference evidence="4 5" key="1">
    <citation type="submission" date="2019-02" db="EMBL/GenBank/DDBJ databases">
        <authorList>
            <person name="Fomenkov A."/>
            <person name="Dubinina G."/>
            <person name="Grabovich M."/>
            <person name="Vincze T."/>
            <person name="Roberts R.J."/>
        </authorList>
    </citation>
    <scope>NUCLEOTIDE SEQUENCE [LARGE SCALE GENOMIC DNA]</scope>
    <source>
        <strain evidence="4 5">P</strain>
    </source>
</reference>
<evidence type="ECO:0000313" key="5">
    <source>
        <dbReference type="Proteomes" id="UP000323824"/>
    </source>
</evidence>
<dbReference type="KEGG" id="sper:EW093_08280"/>
<reference evidence="4 5" key="2">
    <citation type="submission" date="2019-09" db="EMBL/GenBank/DDBJ databases">
        <title>Complete Genome Sequence and Methylome Analysis of free living Spirochaetas.</title>
        <authorList>
            <person name="Leshcheva N."/>
            <person name="Mikheeva N."/>
        </authorList>
    </citation>
    <scope>NUCLEOTIDE SEQUENCE [LARGE SCALE GENOMIC DNA]</scope>
    <source>
        <strain evidence="4 5">P</strain>
    </source>
</reference>
<dbReference type="EMBL" id="CP035807">
    <property type="protein sequence ID" value="QEN04703.1"/>
    <property type="molecule type" value="Genomic_DNA"/>
</dbReference>
<sequence length="169" mass="19350">MKMSLNSFKTWRSIRKYMDKQVCDDLIKDLIKAGRAKFDGMSEKFLSFTVIQDKDKLEKLNCITKVDMVKKSTIDIVSRLGKTPDFDMFYGAPTVIMISVKNRTKIIGDLIADVIQKIVMAAKDFGLVTNWNGFIKYHFTDGITTDEKELLDIPEDYTPYYVISVGYAS</sequence>
<dbReference type="PANTHER" id="PTHR43673">
    <property type="entry name" value="NAD(P)H NITROREDUCTASE YDGI-RELATED"/>
    <property type="match status" value="1"/>
</dbReference>
<dbReference type="Proteomes" id="UP000323824">
    <property type="component" value="Chromosome"/>
</dbReference>
<dbReference type="PANTHER" id="PTHR43673:SF10">
    <property type="entry name" value="NADH DEHYDROGENASE_NAD(P)H NITROREDUCTASE XCC3605-RELATED"/>
    <property type="match status" value="1"/>
</dbReference>
<evidence type="ECO:0000313" key="4">
    <source>
        <dbReference type="EMBL" id="QEN04703.1"/>
    </source>
</evidence>
<gene>
    <name evidence="4" type="ORF">EW093_08280</name>
</gene>
<keyword evidence="5" id="KW-1185">Reference proteome</keyword>
<dbReference type="InterPro" id="IPR000415">
    <property type="entry name" value="Nitroreductase-like"/>
</dbReference>
<comment type="similarity">
    <text evidence="1">Belongs to the nitroreductase family.</text>
</comment>
<proteinExistence type="inferred from homology"/>
<dbReference type="AlphaFoldDB" id="A0A5C1Q9A7"/>
<evidence type="ECO:0000256" key="2">
    <source>
        <dbReference type="ARBA" id="ARBA00023002"/>
    </source>
</evidence>
<dbReference type="SUPFAM" id="SSF55469">
    <property type="entry name" value="FMN-dependent nitroreductase-like"/>
    <property type="match status" value="1"/>
</dbReference>
<accession>A0A5C1Q9A7</accession>
<dbReference type="Pfam" id="PF00881">
    <property type="entry name" value="Nitroreductase"/>
    <property type="match status" value="1"/>
</dbReference>
<protein>
    <recommendedName>
        <fullName evidence="3">Nitroreductase domain-containing protein</fullName>
    </recommendedName>
</protein>
<dbReference type="RefSeq" id="WP_149567946.1">
    <property type="nucleotide sequence ID" value="NZ_CP035807.1"/>
</dbReference>
<evidence type="ECO:0000256" key="1">
    <source>
        <dbReference type="ARBA" id="ARBA00007118"/>
    </source>
</evidence>
<keyword evidence="2" id="KW-0560">Oxidoreductase</keyword>